<reference evidence="1 2" key="1">
    <citation type="journal article" date="2018" name="Front. Microbiol.">
        <title>Pseudomonas orientalis F9: A Potent Antagonist against Phytopathogens with Phytotoxic Effect in the Apple Flower.</title>
        <authorList>
            <person name="Zengerer V."/>
            <person name="Schmid M."/>
            <person name="Bieri M."/>
            <person name="Muller D.C."/>
            <person name="Remus-Emsermann M.N.P."/>
            <person name="Ahrens C.H."/>
            <person name="Pelludat C."/>
        </authorList>
    </citation>
    <scope>NUCLEOTIDE SEQUENCE [LARGE SCALE GENOMIC DNA]</scope>
    <source>
        <strain evidence="1 2">F9</strain>
    </source>
</reference>
<dbReference type="Proteomes" id="UP000239888">
    <property type="component" value="Chromosome"/>
</dbReference>
<accession>A0A2L0RTV3</accession>
<proteinExistence type="predicted"/>
<evidence type="ECO:0000313" key="2">
    <source>
        <dbReference type="Proteomes" id="UP000239888"/>
    </source>
</evidence>
<dbReference type="AlphaFoldDB" id="A0A2L0RTV3"/>
<dbReference type="RefSeq" id="WP_104502099.1">
    <property type="nucleotide sequence ID" value="NZ_CP018049.1"/>
</dbReference>
<dbReference type="KEGG" id="poi:BOP93_07115"/>
<sequence length="137" mass="15747">MSKFNIMNKKAELEINQNRLSNEILLAVQNATPKTVAEKKSEILKNYLSANEGTNTKDNIAKGNDFNLLLEGLDEFNMPYKQIHKEKNWQFSYLAKLGALLLLDMEGETDKVTLERINNLKKMALRPKDRAMLDFDV</sequence>
<dbReference type="EMBL" id="CP018049">
    <property type="protein sequence ID" value="AUZ45376.1"/>
    <property type="molecule type" value="Genomic_DNA"/>
</dbReference>
<protein>
    <submittedName>
        <fullName evidence="1">Uncharacterized protein</fullName>
    </submittedName>
</protein>
<organism evidence="1 2">
    <name type="scientific">Pseudomonas orientalis</name>
    <dbReference type="NCBI Taxonomy" id="76758"/>
    <lineage>
        <taxon>Bacteria</taxon>
        <taxon>Pseudomonadati</taxon>
        <taxon>Pseudomonadota</taxon>
        <taxon>Gammaproteobacteria</taxon>
        <taxon>Pseudomonadales</taxon>
        <taxon>Pseudomonadaceae</taxon>
        <taxon>Pseudomonas</taxon>
    </lineage>
</organism>
<name>A0A2L0RTV3_9PSED</name>
<evidence type="ECO:0000313" key="1">
    <source>
        <dbReference type="EMBL" id="AUZ45376.1"/>
    </source>
</evidence>
<gene>
    <name evidence="1" type="ORF">BOP93_07115</name>
</gene>